<dbReference type="Proteomes" id="UP000192634">
    <property type="component" value="Unassembled WGS sequence"/>
</dbReference>
<protein>
    <submittedName>
        <fullName evidence="3">Uncharacterized protein</fullName>
    </submittedName>
</protein>
<evidence type="ECO:0000256" key="2">
    <source>
        <dbReference type="SAM" id="Phobius"/>
    </source>
</evidence>
<accession>A0A1W2ANX0</accession>
<keyword evidence="2" id="KW-1133">Transmembrane helix</keyword>
<evidence type="ECO:0000313" key="3">
    <source>
        <dbReference type="EMBL" id="SMC62220.1"/>
    </source>
</evidence>
<proteinExistence type="predicted"/>
<keyword evidence="2" id="KW-0812">Transmembrane</keyword>
<evidence type="ECO:0000256" key="1">
    <source>
        <dbReference type="SAM" id="MobiDB-lite"/>
    </source>
</evidence>
<feature type="compositionally biased region" description="Basic and acidic residues" evidence="1">
    <location>
        <begin position="244"/>
        <end position="261"/>
    </location>
</feature>
<keyword evidence="2" id="KW-0472">Membrane</keyword>
<organism evidence="3 4">
    <name type="scientific">Janibacter indicus</name>
    <dbReference type="NCBI Taxonomy" id="857417"/>
    <lineage>
        <taxon>Bacteria</taxon>
        <taxon>Bacillati</taxon>
        <taxon>Actinomycetota</taxon>
        <taxon>Actinomycetes</taxon>
        <taxon>Micrococcales</taxon>
        <taxon>Intrasporangiaceae</taxon>
        <taxon>Janibacter</taxon>
    </lineage>
</organism>
<feature type="region of interest" description="Disordered" evidence="1">
    <location>
        <begin position="225"/>
        <end position="312"/>
    </location>
</feature>
<dbReference type="EMBL" id="FWXN01000006">
    <property type="protein sequence ID" value="SMC62220.1"/>
    <property type="molecule type" value="Genomic_DNA"/>
</dbReference>
<reference evidence="3 4" key="1">
    <citation type="submission" date="2017-04" db="EMBL/GenBank/DDBJ databases">
        <authorList>
            <person name="Afonso C.L."/>
            <person name="Miller P.J."/>
            <person name="Scott M.A."/>
            <person name="Spackman E."/>
            <person name="Goraichik I."/>
            <person name="Dimitrov K.M."/>
            <person name="Suarez D.L."/>
            <person name="Swayne D.E."/>
        </authorList>
    </citation>
    <scope>NUCLEOTIDE SEQUENCE [LARGE SCALE GENOMIC DNA]</scope>
    <source>
        <strain evidence="3 4">CGMCC 1.12511</strain>
    </source>
</reference>
<feature type="compositionally biased region" description="Basic and acidic residues" evidence="1">
    <location>
        <begin position="284"/>
        <end position="299"/>
    </location>
</feature>
<sequence length="312" mass="33875">MGGSQVYEMVIDGRRHRVETSVGDGWSNSATWWVDDEELATARSSTADNLYLVADEGHELADEVGAVRARFTTLSKPVRATWFEGDRSAAEAKAQVGVGGLDLVPEPGSPAAVREERMRARPRLYAARHVAAGVGKVVIPILLAALAARFVVSIPWPDWDLPSIPMPDLGLPSIPWPSIDLPAIPWPDWTAPGWLVWILDHAKYILPILAGLFLARAEIRRRQDQDAERARRGAGGPSAQGSDRSGEDRVSEERSGKDPSAVRDVPAAEADDAEHSEGQSADPGDDRPGDVDRLRRDVADEAEGGPLDQPRR</sequence>
<name>A0A1W2ANX0_9MICO</name>
<evidence type="ECO:0000313" key="4">
    <source>
        <dbReference type="Proteomes" id="UP000192634"/>
    </source>
</evidence>
<feature type="transmembrane region" description="Helical" evidence="2">
    <location>
        <begin position="126"/>
        <end position="152"/>
    </location>
</feature>
<feature type="transmembrane region" description="Helical" evidence="2">
    <location>
        <begin position="194"/>
        <end position="215"/>
    </location>
</feature>
<dbReference type="AlphaFoldDB" id="A0A1W2ANX0"/>
<gene>
    <name evidence="3" type="ORF">SAMN06296429_10672</name>
</gene>